<keyword evidence="2" id="KW-0812">Transmembrane</keyword>
<reference evidence="3" key="1">
    <citation type="submission" date="2013-07" db="EMBL/GenBank/DDBJ databases">
        <authorList>
            <person name="Geib S."/>
        </authorList>
    </citation>
    <scope>NUCLEOTIDE SEQUENCE</scope>
</reference>
<feature type="region of interest" description="Disordered" evidence="1">
    <location>
        <begin position="1"/>
        <end position="49"/>
    </location>
</feature>
<evidence type="ECO:0000256" key="2">
    <source>
        <dbReference type="SAM" id="Phobius"/>
    </source>
</evidence>
<reference evidence="3" key="2">
    <citation type="journal article" date="2014" name="BMC Genomics">
        <title>A genomic perspective to assessing quality of mass-reared SIT flies used in Mediterranean fruit fly (Ceratitis capitata) eradication in California.</title>
        <authorList>
            <person name="Calla B."/>
            <person name="Hall B."/>
            <person name="Hou S."/>
            <person name="Geib S.M."/>
        </authorList>
    </citation>
    <scope>NUCLEOTIDE SEQUENCE</scope>
</reference>
<dbReference type="Pfam" id="PF16091">
    <property type="entry name" value="DUF4820"/>
    <property type="match status" value="1"/>
</dbReference>
<feature type="compositionally biased region" description="Polar residues" evidence="1">
    <location>
        <begin position="273"/>
        <end position="296"/>
    </location>
</feature>
<evidence type="ECO:0000313" key="3">
    <source>
        <dbReference type="EMBL" id="JAB95633.1"/>
    </source>
</evidence>
<protein>
    <submittedName>
        <fullName evidence="3">Uncharacterized protein</fullName>
    </submittedName>
</protein>
<feature type="compositionally biased region" description="Basic and acidic residues" evidence="1">
    <location>
        <begin position="438"/>
        <end position="456"/>
    </location>
</feature>
<feature type="compositionally biased region" description="Basic residues" evidence="1">
    <location>
        <begin position="571"/>
        <end position="581"/>
    </location>
</feature>
<dbReference type="InterPro" id="IPR032150">
    <property type="entry name" value="DUF4820"/>
</dbReference>
<dbReference type="EMBL" id="GAMC01010922">
    <property type="protein sequence ID" value="JAB95633.1"/>
    <property type="molecule type" value="mRNA"/>
</dbReference>
<feature type="transmembrane region" description="Helical" evidence="2">
    <location>
        <begin position="125"/>
        <end position="147"/>
    </location>
</feature>
<feature type="compositionally biased region" description="Polar residues" evidence="1">
    <location>
        <begin position="495"/>
        <end position="504"/>
    </location>
</feature>
<name>W8BFC3_CERCA</name>
<sequence>MLLEAIMDPNPESQQQQRQVSHHQQQPQPGTSAADADDEDVPEPALEPVGSGSVLFDRVHRMMEKFATTRIGQYVLERGDRVLRTIEDTVKWSLPQDKAAGPLVRPLPWIPFLVLIIFLRQVRIWLSLVALFIGNGPVTPHTLIYFIQTRRRKLRSIRINGMKAIQQEAADRKALKPEYDNKFLVNLCKIFTIARCRPRLGCQPAGIVFSADNPANRELLRPLQPARYKFKREREDDDPIKEFVTARLMAKFPDVTSDDDSDYVPKAPDSNDDSTLSANNTTSDTQGEYSLDTSGENVDEQSLEECEEMDKNKSLNKSERTDGENTLNDENKKAAEVRKESEIPEKKISAELNAETKEEKTIPTIEISGSEEKNDSPRKPKDQKDKQQEIVSPSSDKTITASPKTPTSPVDNGQSKSGISDDVSEAEALSVKSQTPKSQKEHIFNILNGHKDEQKKATPGHESAADTKPHIPPALLSSTTSSSSGSGSGSGSGSVLVNASSPDFSTFHKPPNNQQKPTVSVETAKASSVHVDAEDDDNDDDDDEHSQHAKQQRSQPEQQRAGHYPQQTHPHSFRRYRRNRR</sequence>
<feature type="compositionally biased region" description="Basic and acidic residues" evidence="1">
    <location>
        <begin position="309"/>
        <end position="361"/>
    </location>
</feature>
<feature type="compositionally biased region" description="Basic and acidic residues" evidence="1">
    <location>
        <begin position="370"/>
        <end position="388"/>
    </location>
</feature>
<feature type="compositionally biased region" description="Acidic residues" evidence="1">
    <location>
        <begin position="297"/>
        <end position="308"/>
    </location>
</feature>
<feature type="compositionally biased region" description="Low complexity" evidence="1">
    <location>
        <begin position="13"/>
        <end position="29"/>
    </location>
</feature>
<proteinExistence type="evidence at transcript level"/>
<feature type="compositionally biased region" description="Acidic residues" evidence="1">
    <location>
        <begin position="533"/>
        <end position="544"/>
    </location>
</feature>
<evidence type="ECO:0000256" key="1">
    <source>
        <dbReference type="SAM" id="MobiDB-lite"/>
    </source>
</evidence>
<keyword evidence="2" id="KW-0472">Membrane</keyword>
<organism evidence="3">
    <name type="scientific">Ceratitis capitata</name>
    <name type="common">Mediterranean fruit fly</name>
    <name type="synonym">Tephritis capitata</name>
    <dbReference type="NCBI Taxonomy" id="7213"/>
    <lineage>
        <taxon>Eukaryota</taxon>
        <taxon>Metazoa</taxon>
        <taxon>Ecdysozoa</taxon>
        <taxon>Arthropoda</taxon>
        <taxon>Hexapoda</taxon>
        <taxon>Insecta</taxon>
        <taxon>Pterygota</taxon>
        <taxon>Neoptera</taxon>
        <taxon>Endopterygota</taxon>
        <taxon>Diptera</taxon>
        <taxon>Brachycera</taxon>
        <taxon>Muscomorpha</taxon>
        <taxon>Tephritoidea</taxon>
        <taxon>Tephritidae</taxon>
        <taxon>Ceratitis</taxon>
        <taxon>Ceratitis</taxon>
    </lineage>
</organism>
<dbReference type="OrthoDB" id="7398970at2759"/>
<keyword evidence="2" id="KW-1133">Transmembrane helix</keyword>
<accession>W8BFC3</accession>
<dbReference type="AlphaFoldDB" id="W8BFC3"/>
<feature type="region of interest" description="Disordered" evidence="1">
    <location>
        <begin position="254"/>
        <end position="581"/>
    </location>
</feature>
<feature type="compositionally biased region" description="Polar residues" evidence="1">
    <location>
        <begin position="389"/>
        <end position="418"/>
    </location>
</feature>
<feature type="compositionally biased region" description="Polar residues" evidence="1">
    <location>
        <begin position="511"/>
        <end position="521"/>
    </location>
</feature>